<accession>A0ABM4D3H4</accession>
<dbReference type="Proteomes" id="UP001652625">
    <property type="component" value="Chromosome 12"/>
</dbReference>
<dbReference type="PANTHER" id="PTHR22776">
    <property type="entry name" value="MARVEL-CONTAINING POTENTIAL LIPID RAFT-ASSOCIATED PROTEIN"/>
    <property type="match status" value="1"/>
</dbReference>
<evidence type="ECO:0000256" key="3">
    <source>
        <dbReference type="ARBA" id="ARBA00022989"/>
    </source>
</evidence>
<organism evidence="8 9">
    <name type="scientific">Hydra vulgaris</name>
    <name type="common">Hydra</name>
    <name type="synonym">Hydra attenuata</name>
    <dbReference type="NCBI Taxonomy" id="6087"/>
    <lineage>
        <taxon>Eukaryota</taxon>
        <taxon>Metazoa</taxon>
        <taxon>Cnidaria</taxon>
        <taxon>Hydrozoa</taxon>
        <taxon>Hydroidolina</taxon>
        <taxon>Anthoathecata</taxon>
        <taxon>Aplanulata</taxon>
        <taxon>Hydridae</taxon>
        <taxon>Hydra</taxon>
    </lineage>
</organism>
<evidence type="ECO:0000313" key="8">
    <source>
        <dbReference type="Proteomes" id="UP001652625"/>
    </source>
</evidence>
<sequence>MADYDANVSQTGWRKWITFAWVTTPLGLLKIAEFVVLLLALAIMGSIPAMKGGETSAVKFFMFVASTSAISVFITILLYLLNLFKRLPSIVVSNVAFVICCGVAVLSLLIASSVSMTYLKSEDRALAGGSFGLIAMFLFLFEFVFYFINLRKNGARASTSNPTSGAEDMIPPA</sequence>
<dbReference type="Pfam" id="PF01284">
    <property type="entry name" value="MARVEL"/>
    <property type="match status" value="1"/>
</dbReference>
<dbReference type="PROSITE" id="PS51225">
    <property type="entry name" value="MARVEL"/>
    <property type="match status" value="1"/>
</dbReference>
<evidence type="ECO:0000256" key="1">
    <source>
        <dbReference type="ARBA" id="ARBA00004141"/>
    </source>
</evidence>
<dbReference type="InterPro" id="IPR050578">
    <property type="entry name" value="MARVEL-CKLF_proteins"/>
</dbReference>
<evidence type="ECO:0000259" key="7">
    <source>
        <dbReference type="PROSITE" id="PS51225"/>
    </source>
</evidence>
<keyword evidence="2 5" id="KW-0812">Transmembrane</keyword>
<evidence type="ECO:0000256" key="5">
    <source>
        <dbReference type="PROSITE-ProRule" id="PRU00581"/>
    </source>
</evidence>
<dbReference type="GeneID" id="100213215"/>
<keyword evidence="4 5" id="KW-0472">Membrane</keyword>
<keyword evidence="8" id="KW-1185">Reference proteome</keyword>
<proteinExistence type="predicted"/>
<evidence type="ECO:0000256" key="2">
    <source>
        <dbReference type="ARBA" id="ARBA00022692"/>
    </source>
</evidence>
<protein>
    <submittedName>
        <fullName evidence="9">Uncharacterized protein LOC100213215 isoform X1</fullName>
    </submittedName>
</protein>
<dbReference type="InterPro" id="IPR008253">
    <property type="entry name" value="Marvel"/>
</dbReference>
<reference evidence="9" key="1">
    <citation type="submission" date="2025-08" db="UniProtKB">
        <authorList>
            <consortium name="RefSeq"/>
        </authorList>
    </citation>
    <scope>IDENTIFICATION</scope>
</reference>
<evidence type="ECO:0000313" key="9">
    <source>
        <dbReference type="RefSeq" id="XP_065668812.1"/>
    </source>
</evidence>
<evidence type="ECO:0000256" key="4">
    <source>
        <dbReference type="ARBA" id="ARBA00023136"/>
    </source>
</evidence>
<keyword evidence="3 6" id="KW-1133">Transmembrane helix</keyword>
<feature type="transmembrane region" description="Helical" evidence="6">
    <location>
        <begin position="60"/>
        <end position="83"/>
    </location>
</feature>
<evidence type="ECO:0000256" key="6">
    <source>
        <dbReference type="SAM" id="Phobius"/>
    </source>
</evidence>
<name>A0ABM4D3H4_HYDVU</name>
<feature type="transmembrane region" description="Helical" evidence="6">
    <location>
        <begin position="19"/>
        <end position="48"/>
    </location>
</feature>
<feature type="transmembrane region" description="Helical" evidence="6">
    <location>
        <begin position="95"/>
        <end position="119"/>
    </location>
</feature>
<dbReference type="PANTHER" id="PTHR22776:SF49">
    <property type="entry name" value="MARVEL DOMAIN-CONTAINING PROTEIN"/>
    <property type="match status" value="1"/>
</dbReference>
<feature type="domain" description="MARVEL" evidence="7">
    <location>
        <begin position="21"/>
        <end position="151"/>
    </location>
</feature>
<feature type="transmembrane region" description="Helical" evidence="6">
    <location>
        <begin position="125"/>
        <end position="148"/>
    </location>
</feature>
<gene>
    <name evidence="9" type="primary">LOC100213215</name>
</gene>
<comment type="subcellular location">
    <subcellularLocation>
        <location evidence="1">Membrane</location>
        <topology evidence="1">Multi-pass membrane protein</topology>
    </subcellularLocation>
</comment>
<dbReference type="RefSeq" id="XP_065668812.1">
    <property type="nucleotide sequence ID" value="XM_065812740.1"/>
</dbReference>